<dbReference type="AlphaFoldDB" id="G0QP91"/>
<feature type="active site" evidence="5 6">
    <location>
        <position position="146"/>
    </location>
</feature>
<evidence type="ECO:0000256" key="2">
    <source>
        <dbReference type="ARBA" id="ARBA00022670"/>
    </source>
</evidence>
<dbReference type="InterPro" id="IPR038765">
    <property type="entry name" value="Papain-like_cys_pep_sf"/>
</dbReference>
<proteinExistence type="inferred from homology"/>
<keyword evidence="7" id="KW-1133">Transmembrane helix</keyword>
<feature type="transmembrane region" description="Helical" evidence="7">
    <location>
        <begin position="659"/>
        <end position="678"/>
    </location>
</feature>
<dbReference type="PANTHER" id="PTHR10183:SF379">
    <property type="entry name" value="CALPAIN-5"/>
    <property type="match status" value="1"/>
</dbReference>
<dbReference type="PANTHER" id="PTHR10183">
    <property type="entry name" value="CALPAIN"/>
    <property type="match status" value="1"/>
</dbReference>
<protein>
    <recommendedName>
        <fullName evidence="8">Calpain catalytic domain-containing protein</fullName>
    </recommendedName>
</protein>
<evidence type="ECO:0000313" key="9">
    <source>
        <dbReference type="EMBL" id="EGR32971.1"/>
    </source>
</evidence>
<dbReference type="SUPFAM" id="SSF54001">
    <property type="entry name" value="Cysteine proteinases"/>
    <property type="match status" value="1"/>
</dbReference>
<reference evidence="9 10" key="1">
    <citation type="submission" date="2011-07" db="EMBL/GenBank/DDBJ databases">
        <authorList>
            <person name="Coyne R."/>
            <person name="Brami D."/>
            <person name="Johnson J."/>
            <person name="Hostetler J."/>
            <person name="Hannick L."/>
            <person name="Clark T."/>
            <person name="Cassidy-Hanley D."/>
            <person name="Inman J."/>
        </authorList>
    </citation>
    <scope>NUCLEOTIDE SEQUENCE [LARGE SCALE GENOMIC DNA]</scope>
    <source>
        <strain evidence="9 10">G5</strain>
    </source>
</reference>
<dbReference type="Proteomes" id="UP000008983">
    <property type="component" value="Unassembled WGS sequence"/>
</dbReference>
<evidence type="ECO:0000256" key="3">
    <source>
        <dbReference type="ARBA" id="ARBA00022801"/>
    </source>
</evidence>
<evidence type="ECO:0000259" key="8">
    <source>
        <dbReference type="PROSITE" id="PS50203"/>
    </source>
</evidence>
<keyword evidence="4 6" id="KW-0788">Thiol protease</keyword>
<gene>
    <name evidence="9" type="ORF">IMG5_065390</name>
</gene>
<dbReference type="eggNOG" id="KOG0045">
    <property type="taxonomic scope" value="Eukaryota"/>
</dbReference>
<keyword evidence="10" id="KW-1185">Reference proteome</keyword>
<dbReference type="GO" id="GO:0006508">
    <property type="term" value="P:proteolysis"/>
    <property type="evidence" value="ECO:0007669"/>
    <property type="project" value="UniProtKB-KW"/>
</dbReference>
<dbReference type="OMA" id="GSAFDNE"/>
<keyword evidence="7" id="KW-0472">Membrane</keyword>
<dbReference type="STRING" id="857967.G0QP91"/>
<dbReference type="PRINTS" id="PR00704">
    <property type="entry name" value="CALPAIN"/>
</dbReference>
<organism evidence="9 10">
    <name type="scientific">Ichthyophthirius multifiliis</name>
    <name type="common">White spot disease agent</name>
    <name type="synonym">Ich</name>
    <dbReference type="NCBI Taxonomy" id="5932"/>
    <lineage>
        <taxon>Eukaryota</taxon>
        <taxon>Sar</taxon>
        <taxon>Alveolata</taxon>
        <taxon>Ciliophora</taxon>
        <taxon>Intramacronucleata</taxon>
        <taxon>Oligohymenophorea</taxon>
        <taxon>Hymenostomatida</taxon>
        <taxon>Ophryoglenina</taxon>
        <taxon>Ichthyophthirius</taxon>
    </lineage>
</organism>
<name>G0QP91_ICHMU</name>
<dbReference type="GO" id="GO:0004198">
    <property type="term" value="F:calcium-dependent cysteine-type endopeptidase activity"/>
    <property type="evidence" value="ECO:0007669"/>
    <property type="project" value="InterPro"/>
</dbReference>
<feature type="domain" description="Calpain catalytic" evidence="8">
    <location>
        <begin position="88"/>
        <end position="389"/>
    </location>
</feature>
<dbReference type="Pfam" id="PF00648">
    <property type="entry name" value="Peptidase_C2"/>
    <property type="match status" value="1"/>
</dbReference>
<evidence type="ECO:0000256" key="4">
    <source>
        <dbReference type="ARBA" id="ARBA00022807"/>
    </source>
</evidence>
<evidence type="ECO:0000256" key="5">
    <source>
        <dbReference type="PIRSR" id="PIRSR622684-1"/>
    </source>
</evidence>
<evidence type="ECO:0000256" key="6">
    <source>
        <dbReference type="PROSITE-ProRule" id="PRU00239"/>
    </source>
</evidence>
<dbReference type="RefSeq" id="XP_004036957.1">
    <property type="nucleotide sequence ID" value="XM_004036909.1"/>
</dbReference>
<dbReference type="PROSITE" id="PS50203">
    <property type="entry name" value="CALPAIN_CAT"/>
    <property type="match status" value="1"/>
</dbReference>
<dbReference type="Gene3D" id="3.90.70.10">
    <property type="entry name" value="Cysteine proteinases"/>
    <property type="match status" value="1"/>
</dbReference>
<keyword evidence="7" id="KW-0812">Transmembrane</keyword>
<evidence type="ECO:0000256" key="1">
    <source>
        <dbReference type="ARBA" id="ARBA00007623"/>
    </source>
</evidence>
<accession>G0QP91</accession>
<evidence type="ECO:0000256" key="7">
    <source>
        <dbReference type="SAM" id="Phobius"/>
    </source>
</evidence>
<keyword evidence="3 6" id="KW-0378">Hydrolase</keyword>
<evidence type="ECO:0000313" key="10">
    <source>
        <dbReference type="Proteomes" id="UP000008983"/>
    </source>
</evidence>
<dbReference type="CDD" id="cd00044">
    <property type="entry name" value="CysPc"/>
    <property type="match status" value="1"/>
</dbReference>
<comment type="similarity">
    <text evidence="1">Belongs to the peptidase C2 family.</text>
</comment>
<sequence length="742" mass="87628">MGQVFTKQNDQANIQQKNTQIKIPIINSLQKRINNDNQFKISQSHLDLHNNEIFSFTTKTDLITDIILPRPSIDLQNYENKLIEQNTNFQDSQFPPQIQSLTKDLKSFQSAQKYQWKRIHEFLQNPKIVSKGIQPNNIKQGELGNCYFLSSLFCIAKKPFLIERLIQTKQINKQGLYVVWICKDGEWQQVLLDDFFPCIEKDNVFYPAFSQSNENEIWVLLLEKAYAKVYGSYEQIERGLSGHFTHDLTGAPYFYLIRDSQGGFDMEELWRLLYNGLIENNYIITASFENNNNEIAQKKEALFGITSAHCYSLLDVKEIIDSEGKNNKIIQVRNPWGVFKWKEDQSDNSKKLTSDFKKQLDVQENDGTFWINLNDFVQQFRQVCVSKVNEKYKYSSIKCCHIQEKLNVKLFSMKVNSQCQGNVGISQNDQRNFSENKNYQYSMVRLMVFRIENNQIKQYIGGEFDCERDISFEALFQEGIYLVYVEFDWIQNDVREFVLWNYGEQLVEFIEINNNISQESLIEDIFQVHALSEDVKRVHKYNQQIKRITGQVCGYVYFIYQNNSYDIYLKEQLQMKNITFLNICPPHTYQDQIKINIKPGDQQIVKFKVDAKGRGVYKYQSSLSYILLQDLRDVTEQKLIQMSHFQPSKVKQREMHGKFMKVFVHTFVYYGGMCFLYINKTSSKVYVEDLQIGLVNLRCEKYDIDDIIHIEVQPQQQFLINFKTIDIDKDIAYKPKMTYFLR</sequence>
<dbReference type="InterPro" id="IPR001300">
    <property type="entry name" value="Peptidase_C2_calpain_cat"/>
</dbReference>
<feature type="active site" evidence="5 6">
    <location>
        <position position="309"/>
    </location>
</feature>
<dbReference type="InParanoid" id="G0QP91"/>
<dbReference type="InterPro" id="IPR022684">
    <property type="entry name" value="Calpain_cysteine_protease"/>
</dbReference>
<dbReference type="EMBL" id="GL983535">
    <property type="protein sequence ID" value="EGR32971.1"/>
    <property type="molecule type" value="Genomic_DNA"/>
</dbReference>
<dbReference type="SMART" id="SM00230">
    <property type="entry name" value="CysPc"/>
    <property type="match status" value="1"/>
</dbReference>
<dbReference type="GeneID" id="14909137"/>
<dbReference type="OrthoDB" id="268518at2759"/>
<feature type="active site" evidence="5 6">
    <location>
        <position position="334"/>
    </location>
</feature>
<keyword evidence="2 6" id="KW-0645">Protease</keyword>